<protein>
    <submittedName>
        <fullName evidence="2">Branched-chain amino acid transport protein</fullName>
    </submittedName>
</protein>
<evidence type="ECO:0000313" key="3">
    <source>
        <dbReference type="Proteomes" id="UP000184342"/>
    </source>
</evidence>
<dbReference type="Pfam" id="PF05437">
    <property type="entry name" value="AzlD"/>
    <property type="match status" value="1"/>
</dbReference>
<name>A0A1M6FP72_9FIRM</name>
<organism evidence="2 3">
    <name type="scientific">Parasporobacterium paucivorans DSM 15970</name>
    <dbReference type="NCBI Taxonomy" id="1122934"/>
    <lineage>
        <taxon>Bacteria</taxon>
        <taxon>Bacillati</taxon>
        <taxon>Bacillota</taxon>
        <taxon>Clostridia</taxon>
        <taxon>Lachnospirales</taxon>
        <taxon>Lachnospiraceae</taxon>
        <taxon>Parasporobacterium</taxon>
    </lineage>
</organism>
<dbReference type="RefSeq" id="WP_073993418.1">
    <property type="nucleotide sequence ID" value="NZ_FQYT01000010.1"/>
</dbReference>
<keyword evidence="3" id="KW-1185">Reference proteome</keyword>
<feature type="transmembrane region" description="Helical" evidence="1">
    <location>
        <begin position="77"/>
        <end position="96"/>
    </location>
</feature>
<gene>
    <name evidence="2" type="ORF">SAMN02745691_01160</name>
</gene>
<feature type="transmembrane region" description="Helical" evidence="1">
    <location>
        <begin position="6"/>
        <end position="26"/>
    </location>
</feature>
<dbReference type="OrthoDB" id="9811308at2"/>
<proteinExistence type="predicted"/>
<dbReference type="STRING" id="1122934.SAMN02745691_01160"/>
<dbReference type="AlphaFoldDB" id="A0A1M6FP72"/>
<keyword evidence="1" id="KW-1133">Transmembrane helix</keyword>
<reference evidence="2 3" key="1">
    <citation type="submission" date="2016-11" db="EMBL/GenBank/DDBJ databases">
        <authorList>
            <person name="Jaros S."/>
            <person name="Januszkiewicz K."/>
            <person name="Wedrychowicz H."/>
        </authorList>
    </citation>
    <scope>NUCLEOTIDE SEQUENCE [LARGE SCALE GENOMIC DNA]</scope>
    <source>
        <strain evidence="2 3">DSM 15970</strain>
    </source>
</reference>
<dbReference type="Proteomes" id="UP000184342">
    <property type="component" value="Unassembled WGS sequence"/>
</dbReference>
<keyword evidence="1" id="KW-0812">Transmembrane</keyword>
<keyword evidence="1" id="KW-0472">Membrane</keyword>
<feature type="transmembrane region" description="Helical" evidence="1">
    <location>
        <begin position="38"/>
        <end position="57"/>
    </location>
</feature>
<evidence type="ECO:0000256" key="1">
    <source>
        <dbReference type="SAM" id="Phobius"/>
    </source>
</evidence>
<sequence length="102" mass="11276">MTKPIIAIFLMAAVTYLPRVLPIAILKKNISSRYIRSFLHFMPYAVLASLTFPDIFYSTTQTASAMFGTLAALTLAYFNKSLVVVALGAILAVFLFESIHLL</sequence>
<dbReference type="InterPro" id="IPR008407">
    <property type="entry name" value="Brnchd-chn_aa_trnsp_AzlD"/>
</dbReference>
<evidence type="ECO:0000313" key="2">
    <source>
        <dbReference type="EMBL" id="SHI99465.1"/>
    </source>
</evidence>
<dbReference type="EMBL" id="FQYT01000010">
    <property type="protein sequence ID" value="SHI99465.1"/>
    <property type="molecule type" value="Genomic_DNA"/>
</dbReference>
<accession>A0A1M6FP72</accession>